<dbReference type="Gene3D" id="2.120.10.30">
    <property type="entry name" value="TolB, C-terminal domain"/>
    <property type="match status" value="1"/>
</dbReference>
<feature type="region of interest" description="Disordered" evidence="1">
    <location>
        <begin position="68"/>
        <end position="91"/>
    </location>
</feature>
<dbReference type="EMBL" id="JAGQHR010000379">
    <property type="protein sequence ID" value="MCA9728421.1"/>
    <property type="molecule type" value="Genomic_DNA"/>
</dbReference>
<name>A0A956M217_UNCEI</name>
<evidence type="ECO:0000256" key="1">
    <source>
        <dbReference type="SAM" id="MobiDB-lite"/>
    </source>
</evidence>
<feature type="non-terminal residue" evidence="2">
    <location>
        <position position="1"/>
    </location>
</feature>
<dbReference type="InterPro" id="IPR011042">
    <property type="entry name" value="6-blade_b-propeller_TolB-like"/>
</dbReference>
<dbReference type="Pfam" id="PF07676">
    <property type="entry name" value="PD40"/>
    <property type="match status" value="1"/>
</dbReference>
<dbReference type="SUPFAM" id="SSF82171">
    <property type="entry name" value="DPP6 N-terminal domain-like"/>
    <property type="match status" value="1"/>
</dbReference>
<dbReference type="InterPro" id="IPR011659">
    <property type="entry name" value="WD40"/>
</dbReference>
<reference evidence="2" key="2">
    <citation type="journal article" date="2021" name="Microbiome">
        <title>Successional dynamics and alternative stable states in a saline activated sludge microbial community over 9 years.</title>
        <authorList>
            <person name="Wang Y."/>
            <person name="Ye J."/>
            <person name="Ju F."/>
            <person name="Liu L."/>
            <person name="Boyd J.A."/>
            <person name="Deng Y."/>
            <person name="Parks D.H."/>
            <person name="Jiang X."/>
            <person name="Yin X."/>
            <person name="Woodcroft B.J."/>
            <person name="Tyson G.W."/>
            <person name="Hugenholtz P."/>
            <person name="Polz M.F."/>
            <person name="Zhang T."/>
        </authorList>
    </citation>
    <scope>NUCLEOTIDE SEQUENCE</scope>
    <source>
        <strain evidence="2">HKST-UBA01</strain>
    </source>
</reference>
<gene>
    <name evidence="2" type="ORF">KC729_12105</name>
</gene>
<sequence length="632" mass="67420">SPDGSRIALTTDRFTTDLDRLTFGGYEIGLVDVDATRSPQHEEPAGATAGPGGVAIDRSADVRIAKLNGAGPVTPEGSGGAAGRSSQRDAQWSSDGRRLYFLADDNGAPNLYRMEIASGAIEQLTDVETGISGITELSPALSVAPTGLAVFTAFERQGYAAFRVEDIDALAPIPPVETTALVPNSSATPTEADTLITARNGSARADSLALLPLDLLPPAQRRSNELVPLLEDPDLGQSDSTATRVERYRPKFSLDAIGQPFVAAGADRSGAFFGGGASVYFSDMLGNRNLALAAEGQTGSGFSALGASATYINLAHRWNWGVALQQTPYQSASFGSGFVVSDSDTLYVEQELRETQTNRSLLGLASYAISPAKRIDLSASADWISFGRELSTLEIDANTGAVVTDETHSLEAPAAIGLGQFSMAFVHDTALFGGTSPILGERYRLEVTPTVGSLWYYTALADYRRYEMPFRPLTLAGRALYYGRYGEDSADDRLSTPYVGSQSLLRGYDLNSFTASELGTGPGPTVFDRLVGTRLAVLNLEARVPPFALLGIGSGYSGPMPIELGVFYDTGVAWDQGLEPTFLGGDRELVRSFGGLGRVNLFGYAVLELDYVKPIDRPDDKWRWQFGLRAGF</sequence>
<accession>A0A956M217</accession>
<evidence type="ECO:0000313" key="2">
    <source>
        <dbReference type="EMBL" id="MCA9728421.1"/>
    </source>
</evidence>
<organism evidence="2 3">
    <name type="scientific">Eiseniibacteriota bacterium</name>
    <dbReference type="NCBI Taxonomy" id="2212470"/>
    <lineage>
        <taxon>Bacteria</taxon>
        <taxon>Candidatus Eiseniibacteriota</taxon>
    </lineage>
</organism>
<evidence type="ECO:0000313" key="3">
    <source>
        <dbReference type="Proteomes" id="UP000697710"/>
    </source>
</evidence>
<dbReference type="AlphaFoldDB" id="A0A956M217"/>
<proteinExistence type="predicted"/>
<dbReference type="Proteomes" id="UP000697710">
    <property type="component" value="Unassembled WGS sequence"/>
</dbReference>
<protein>
    <submittedName>
        <fullName evidence="2">PD40 domain-containing protein</fullName>
    </submittedName>
</protein>
<reference evidence="2" key="1">
    <citation type="submission" date="2020-04" db="EMBL/GenBank/DDBJ databases">
        <authorList>
            <person name="Zhang T."/>
        </authorList>
    </citation>
    <scope>NUCLEOTIDE SEQUENCE</scope>
    <source>
        <strain evidence="2">HKST-UBA01</strain>
    </source>
</reference>
<comment type="caution">
    <text evidence="2">The sequence shown here is derived from an EMBL/GenBank/DDBJ whole genome shotgun (WGS) entry which is preliminary data.</text>
</comment>